<dbReference type="Proteomes" id="UP001549257">
    <property type="component" value="Unassembled WGS sequence"/>
</dbReference>
<keyword evidence="3" id="KW-1185">Reference proteome</keyword>
<comment type="caution">
    <text evidence="2">The sequence shown here is derived from an EMBL/GenBank/DDBJ whole genome shotgun (WGS) entry which is preliminary data.</text>
</comment>
<dbReference type="SUPFAM" id="SSF56281">
    <property type="entry name" value="Metallo-hydrolase/oxidoreductase"/>
    <property type="match status" value="1"/>
</dbReference>
<name>A0ABV2QL53_9MICO</name>
<dbReference type="Pfam" id="PF00753">
    <property type="entry name" value="Lactamase_B"/>
    <property type="match status" value="1"/>
</dbReference>
<dbReference type="InterPro" id="IPR050855">
    <property type="entry name" value="NDM-1-like"/>
</dbReference>
<evidence type="ECO:0000313" key="2">
    <source>
        <dbReference type="EMBL" id="MET4581710.1"/>
    </source>
</evidence>
<evidence type="ECO:0000259" key="1">
    <source>
        <dbReference type="SMART" id="SM00849"/>
    </source>
</evidence>
<protein>
    <submittedName>
        <fullName evidence="2">Glyoxylase-like metal-dependent hydrolase (Beta-lactamase superfamily II)</fullName>
    </submittedName>
</protein>
<organism evidence="2 3">
    <name type="scientific">Conyzicola nivalis</name>
    <dbReference type="NCBI Taxonomy" id="1477021"/>
    <lineage>
        <taxon>Bacteria</taxon>
        <taxon>Bacillati</taxon>
        <taxon>Actinomycetota</taxon>
        <taxon>Actinomycetes</taxon>
        <taxon>Micrococcales</taxon>
        <taxon>Microbacteriaceae</taxon>
        <taxon>Conyzicola</taxon>
    </lineage>
</organism>
<dbReference type="SMART" id="SM00849">
    <property type="entry name" value="Lactamase_B"/>
    <property type="match status" value="1"/>
</dbReference>
<sequence length="241" mass="25067">MTSNATSTTNEVAPGVYFTRGAAVNWIALADGHGVTLIDCGYPGDLADVRRSLDVVAEACGARRLRAILITHAHSDHIGNLAALTAEHGPGVAVLASAAEVPHVRREVLHQVGVGDVLRHPTPRVLRWALHAVRAGGMGDVAFAGVAAHPMGEPLDVPGHPVPIAAPGHTPGHTAYLLPDHGIVVTGDAVVTAHPTVRRQGTQLLLPMFNHDTERMRVTLAELAASGAGRFLPGHGPVGTF</sequence>
<proteinExistence type="predicted"/>
<dbReference type="EMBL" id="JBEPSJ010000001">
    <property type="protein sequence ID" value="MET4581710.1"/>
    <property type="molecule type" value="Genomic_DNA"/>
</dbReference>
<accession>A0ABV2QL53</accession>
<dbReference type="Gene3D" id="3.60.15.10">
    <property type="entry name" value="Ribonuclease Z/Hydroxyacylglutathione hydrolase-like"/>
    <property type="match status" value="1"/>
</dbReference>
<dbReference type="InterPro" id="IPR001279">
    <property type="entry name" value="Metallo-B-lactamas"/>
</dbReference>
<gene>
    <name evidence="2" type="ORF">ABIE21_001200</name>
</gene>
<dbReference type="RefSeq" id="WP_354023874.1">
    <property type="nucleotide sequence ID" value="NZ_JBEPSJ010000001.1"/>
</dbReference>
<reference evidence="2 3" key="1">
    <citation type="submission" date="2024-06" db="EMBL/GenBank/DDBJ databases">
        <title>Sorghum-associated microbial communities from plants grown in Nebraska, USA.</title>
        <authorList>
            <person name="Schachtman D."/>
        </authorList>
    </citation>
    <scope>NUCLEOTIDE SEQUENCE [LARGE SCALE GENOMIC DNA]</scope>
    <source>
        <strain evidence="2 3">2857</strain>
    </source>
</reference>
<dbReference type="PANTHER" id="PTHR42951">
    <property type="entry name" value="METALLO-BETA-LACTAMASE DOMAIN-CONTAINING"/>
    <property type="match status" value="1"/>
</dbReference>
<dbReference type="PANTHER" id="PTHR42951:SF14">
    <property type="entry name" value="METALLO-BETA-LACTAMASE SUPERFAMILY PROTEIN"/>
    <property type="match status" value="1"/>
</dbReference>
<dbReference type="InterPro" id="IPR036866">
    <property type="entry name" value="RibonucZ/Hydroxyglut_hydro"/>
</dbReference>
<evidence type="ECO:0000313" key="3">
    <source>
        <dbReference type="Proteomes" id="UP001549257"/>
    </source>
</evidence>
<feature type="domain" description="Metallo-beta-lactamase" evidence="1">
    <location>
        <begin position="23"/>
        <end position="235"/>
    </location>
</feature>